<protein>
    <submittedName>
        <fullName evidence="1">Uncharacterized protein</fullName>
    </submittedName>
</protein>
<dbReference type="Proteomes" id="UP001482620">
    <property type="component" value="Unassembled WGS sequence"/>
</dbReference>
<evidence type="ECO:0000313" key="2">
    <source>
        <dbReference type="Proteomes" id="UP001482620"/>
    </source>
</evidence>
<dbReference type="EMBL" id="JAHRIQ010001208">
    <property type="protein sequence ID" value="MEQ2221299.1"/>
    <property type="molecule type" value="Genomic_DNA"/>
</dbReference>
<accession>A0ABV0SL54</accession>
<evidence type="ECO:0000313" key="1">
    <source>
        <dbReference type="EMBL" id="MEQ2221299.1"/>
    </source>
</evidence>
<keyword evidence="2" id="KW-1185">Reference proteome</keyword>
<sequence length="72" mass="8451">MNAYFQGCFQVSLSQESSRNTMSLPQRWLFSHQQYNVCFLRGHRENTKAFSSVYKTHLTHEWQQACECAEGS</sequence>
<gene>
    <name evidence="1" type="ORF">ILYODFUR_014370</name>
</gene>
<comment type="caution">
    <text evidence="1">The sequence shown here is derived from an EMBL/GenBank/DDBJ whole genome shotgun (WGS) entry which is preliminary data.</text>
</comment>
<name>A0ABV0SL54_9TELE</name>
<organism evidence="1 2">
    <name type="scientific">Ilyodon furcidens</name>
    <name type="common">goldbreast splitfin</name>
    <dbReference type="NCBI Taxonomy" id="33524"/>
    <lineage>
        <taxon>Eukaryota</taxon>
        <taxon>Metazoa</taxon>
        <taxon>Chordata</taxon>
        <taxon>Craniata</taxon>
        <taxon>Vertebrata</taxon>
        <taxon>Euteleostomi</taxon>
        <taxon>Actinopterygii</taxon>
        <taxon>Neopterygii</taxon>
        <taxon>Teleostei</taxon>
        <taxon>Neoteleostei</taxon>
        <taxon>Acanthomorphata</taxon>
        <taxon>Ovalentaria</taxon>
        <taxon>Atherinomorphae</taxon>
        <taxon>Cyprinodontiformes</taxon>
        <taxon>Goodeidae</taxon>
        <taxon>Ilyodon</taxon>
    </lineage>
</organism>
<reference evidence="1 2" key="1">
    <citation type="submission" date="2021-06" db="EMBL/GenBank/DDBJ databases">
        <authorList>
            <person name="Palmer J.M."/>
        </authorList>
    </citation>
    <scope>NUCLEOTIDE SEQUENCE [LARGE SCALE GENOMIC DNA]</scope>
    <source>
        <strain evidence="2">if_2019</strain>
        <tissue evidence="1">Muscle</tissue>
    </source>
</reference>
<proteinExistence type="predicted"/>